<keyword evidence="2 6" id="KW-0378">Hydrolase</keyword>
<organism evidence="8 9">
    <name type="scientific">Ruminiclostridium hungatei</name>
    <name type="common">Clostridium hungatei</name>
    <dbReference type="NCBI Taxonomy" id="48256"/>
    <lineage>
        <taxon>Bacteria</taxon>
        <taxon>Bacillati</taxon>
        <taxon>Bacillota</taxon>
        <taxon>Clostridia</taxon>
        <taxon>Eubacteriales</taxon>
        <taxon>Oscillospiraceae</taxon>
        <taxon>Ruminiclostridium</taxon>
    </lineage>
</organism>
<evidence type="ECO:0000256" key="5">
    <source>
        <dbReference type="PIRSR" id="PIRSR606710-2"/>
    </source>
</evidence>
<dbReference type="SUPFAM" id="SSF75005">
    <property type="entry name" value="Arabinanase/levansucrase/invertase"/>
    <property type="match status" value="1"/>
</dbReference>
<dbReference type="SUPFAM" id="SSF49899">
    <property type="entry name" value="Concanavalin A-like lectins/glucanases"/>
    <property type="match status" value="1"/>
</dbReference>
<dbReference type="RefSeq" id="WP_080063090.1">
    <property type="nucleotide sequence ID" value="NZ_MZGX01000003.1"/>
</dbReference>
<accession>A0A1V4SP70</accession>
<dbReference type="InterPro" id="IPR006710">
    <property type="entry name" value="Glyco_hydro_43"/>
</dbReference>
<dbReference type="GO" id="GO:0046556">
    <property type="term" value="F:alpha-L-arabinofuranosidase activity"/>
    <property type="evidence" value="ECO:0007669"/>
    <property type="project" value="UniProtKB-EC"/>
</dbReference>
<gene>
    <name evidence="8" type="ORF">CLHUN_06250</name>
</gene>
<evidence type="ECO:0000313" key="8">
    <source>
        <dbReference type="EMBL" id="OPX45688.1"/>
    </source>
</evidence>
<evidence type="ECO:0000259" key="7">
    <source>
        <dbReference type="Pfam" id="PF17851"/>
    </source>
</evidence>
<dbReference type="EMBL" id="MZGX01000003">
    <property type="protein sequence ID" value="OPX45688.1"/>
    <property type="molecule type" value="Genomic_DNA"/>
</dbReference>
<dbReference type="STRING" id="48256.CLHUN_06250"/>
<evidence type="ECO:0000256" key="3">
    <source>
        <dbReference type="ARBA" id="ARBA00023295"/>
    </source>
</evidence>
<comment type="similarity">
    <text evidence="1 6">Belongs to the glycosyl hydrolase 43 family.</text>
</comment>
<dbReference type="OrthoDB" id="9801455at2"/>
<name>A0A1V4SP70_RUMHU</name>
<dbReference type="InterPro" id="IPR013320">
    <property type="entry name" value="ConA-like_dom_sf"/>
</dbReference>
<dbReference type="Proteomes" id="UP000191554">
    <property type="component" value="Unassembled WGS sequence"/>
</dbReference>
<comment type="caution">
    <text evidence="8">The sequence shown here is derived from an EMBL/GenBank/DDBJ whole genome shotgun (WGS) entry which is preliminary data.</text>
</comment>
<dbReference type="InterPro" id="IPR051795">
    <property type="entry name" value="Glycosyl_Hydrlase_43"/>
</dbReference>
<evidence type="ECO:0000313" key="9">
    <source>
        <dbReference type="Proteomes" id="UP000191554"/>
    </source>
</evidence>
<protein>
    <submittedName>
        <fullName evidence="8">Non-reducing end alpha-L-arabinofuranosidase BoGH43B</fullName>
        <ecNumber evidence="8">3.2.1.55</ecNumber>
    </submittedName>
</protein>
<dbReference type="Gene3D" id="2.115.10.20">
    <property type="entry name" value="Glycosyl hydrolase domain, family 43"/>
    <property type="match status" value="1"/>
</dbReference>
<dbReference type="InterPro" id="IPR023296">
    <property type="entry name" value="Glyco_hydro_beta-prop_sf"/>
</dbReference>
<dbReference type="Pfam" id="PF04616">
    <property type="entry name" value="Glyco_hydro_43"/>
    <property type="match status" value="1"/>
</dbReference>
<keyword evidence="9" id="KW-1185">Reference proteome</keyword>
<sequence length="502" mass="56350">MALSEEYLKKTEEFHTNVWGDIGDGLYKNPVLNADYSDPDVIRVGSDFYMVCSDFHFMGIPVLHSRDLVNWTIVGQVYNELKIHSRYDEMEAYAKGSWAPAIRYHAGRFYVYFCTPDEGLYMSSAEQPEGPWTPLHEVRRVAGWEDPCPFWDDDGNAYLGHSTVGAGPIIIHKMSADGKQLLDEGAIVYIGKIAEGTKIYKRNGYYYLVIPEGGVEKGWQAVLRSRSIYGPYERRVVLQTGKTNVNGPHQGGLVELESGETWFMHFQSVGALGRVCHLQPVNWVEDWPVMGIDGEPVGIYRKPDVGKTYPVTLPQASDEFDSPLLGCQWQWNHNPAADNWSLAQRPGYLSLTAMQAENIFNARNTITQKLMGNFGVVTVKLDTGLMEPGQRAGLCFLGGREENWIGAVYQGERCHIQVVTGGTSYHGPCLKPGEVWFKSVIDLSGETEFYFSLNGCDFYQLGGNCILKEGFWKGARMGLFSYNTLGAGGRADFDYLKYLVFR</sequence>
<evidence type="ECO:0000256" key="1">
    <source>
        <dbReference type="ARBA" id="ARBA00009865"/>
    </source>
</evidence>
<feature type="site" description="Important for catalytic activity, responsible for pKa modulation of the active site Glu and correct orientation of both the proton donor and substrate" evidence="5">
    <location>
        <position position="146"/>
    </location>
</feature>
<dbReference type="Gene3D" id="2.60.120.200">
    <property type="match status" value="1"/>
</dbReference>
<dbReference type="InterPro" id="IPR041542">
    <property type="entry name" value="GH43_C2"/>
</dbReference>
<evidence type="ECO:0000256" key="2">
    <source>
        <dbReference type="ARBA" id="ARBA00022801"/>
    </source>
</evidence>
<dbReference type="GO" id="GO:0005975">
    <property type="term" value="P:carbohydrate metabolic process"/>
    <property type="evidence" value="ECO:0007669"/>
    <property type="project" value="InterPro"/>
</dbReference>
<proteinExistence type="inferred from homology"/>
<evidence type="ECO:0000256" key="4">
    <source>
        <dbReference type="PIRSR" id="PIRSR606710-1"/>
    </source>
</evidence>
<dbReference type="EC" id="3.2.1.55" evidence="8"/>
<keyword evidence="3 6" id="KW-0326">Glycosidase</keyword>
<dbReference type="CDD" id="cd09001">
    <property type="entry name" value="GH43_FsAxh1-like"/>
    <property type="match status" value="1"/>
</dbReference>
<reference evidence="8 9" key="1">
    <citation type="submission" date="2017-03" db="EMBL/GenBank/DDBJ databases">
        <title>Genome sequence of Clostridium hungatei DSM 14427.</title>
        <authorList>
            <person name="Poehlein A."/>
            <person name="Daniel R."/>
        </authorList>
    </citation>
    <scope>NUCLEOTIDE SEQUENCE [LARGE SCALE GENOMIC DNA]</scope>
    <source>
        <strain evidence="8 9">DSM 14427</strain>
    </source>
</reference>
<dbReference type="PANTHER" id="PTHR42812:SF12">
    <property type="entry name" value="BETA-XYLOSIDASE-RELATED"/>
    <property type="match status" value="1"/>
</dbReference>
<feature type="domain" description="Beta-xylosidase C-terminal Concanavalin A-like" evidence="7">
    <location>
        <begin position="317"/>
        <end position="498"/>
    </location>
</feature>
<feature type="active site" description="Proton donor" evidence="4">
    <location>
        <position position="195"/>
    </location>
</feature>
<dbReference type="AlphaFoldDB" id="A0A1V4SP70"/>
<dbReference type="PANTHER" id="PTHR42812">
    <property type="entry name" value="BETA-XYLOSIDASE"/>
    <property type="match status" value="1"/>
</dbReference>
<dbReference type="Pfam" id="PF17851">
    <property type="entry name" value="GH43_C2"/>
    <property type="match status" value="1"/>
</dbReference>
<feature type="active site" description="Proton acceptor" evidence="4">
    <location>
        <position position="38"/>
    </location>
</feature>
<evidence type="ECO:0000256" key="6">
    <source>
        <dbReference type="RuleBase" id="RU361187"/>
    </source>
</evidence>